<feature type="compositionally biased region" description="Basic and acidic residues" evidence="1">
    <location>
        <begin position="259"/>
        <end position="270"/>
    </location>
</feature>
<dbReference type="EMBL" id="CM010721">
    <property type="protein sequence ID" value="RZC69032.1"/>
    <property type="molecule type" value="Genomic_DNA"/>
</dbReference>
<evidence type="ECO:0000256" key="1">
    <source>
        <dbReference type="SAM" id="MobiDB-lite"/>
    </source>
</evidence>
<evidence type="ECO:0000313" key="2">
    <source>
        <dbReference type="EMBL" id="RZC69032.1"/>
    </source>
</evidence>
<feature type="compositionally biased region" description="Low complexity" evidence="1">
    <location>
        <begin position="7"/>
        <end position="21"/>
    </location>
</feature>
<accession>A0A4Y7K9M3</accession>
<sequence>MATAAFKSTSKRSSINSSSSTKDAESDNRHRRSRSLSRFSGRYNNEIENEFLVPKKNPKFVNTERGSAGFPEISLDDLVSEFFPSENNHDRGRSSLRSSGNSSSSNSMSGDVITRRGRSVSRQRGQASVQDSNLGGGSGISNSRRGRSVSRQHGTVGDVKVIQESSFGNKGVDNSRRRRSASVAKYQFSDSESDKSINSENTANFNSSRIVNDQRSLIHMPTAKTSQRVLRMSLSQIDLSRSHDGYSSQSSAITDDESQDARSSRNGTERTIRAVYAQKKVDHPVGDGGETGLYDVMRKELRSAVQEIRTELEEVMVKTKPSDSTHNDNLQLNNANVLQAVSVIRDSYATRLEQIAIAKIESLYEDFNNRICPGDICGGPKSEKRKHDLLAEIVVEEQRGRELSKIVKDLLPDANNAVAQKPARVRKRSNDRSRMSKCLTEEAEKYFEGFISNVEDTDISSLDGERSDASSKIGGRANSKDYIVHFEAENRVLPAKLTSLPKDEMDGVVLPWLEWETTSDVSPVVCKSTSKVSLTPGNNVHDTAQELVQGMSTGFNKTNCFISSRGSWSPGGDSLSDLSKDLANIMNGEVDSKPKEPWFDMDEYLHAQREESRILENWRQRGRISSGGLLLCNSKYF</sequence>
<reference evidence="2 3" key="1">
    <citation type="journal article" date="2018" name="Science">
        <title>The opium poppy genome and morphinan production.</title>
        <authorList>
            <person name="Guo L."/>
            <person name="Winzer T."/>
            <person name="Yang X."/>
            <person name="Li Y."/>
            <person name="Ning Z."/>
            <person name="He Z."/>
            <person name="Teodor R."/>
            <person name="Lu Y."/>
            <person name="Bowser T.A."/>
            <person name="Graham I.A."/>
            <person name="Ye K."/>
        </authorList>
    </citation>
    <scope>NUCLEOTIDE SEQUENCE [LARGE SCALE GENOMIC DNA]</scope>
    <source>
        <strain evidence="3">cv. HN1</strain>
        <tissue evidence="2">Leaves</tissue>
    </source>
</reference>
<feature type="region of interest" description="Disordered" evidence="1">
    <location>
        <begin position="84"/>
        <end position="201"/>
    </location>
</feature>
<feature type="region of interest" description="Disordered" evidence="1">
    <location>
        <begin position="240"/>
        <end position="270"/>
    </location>
</feature>
<feature type="compositionally biased region" description="Low complexity" evidence="1">
    <location>
        <begin position="95"/>
        <end position="110"/>
    </location>
</feature>
<dbReference type="Proteomes" id="UP000316621">
    <property type="component" value="Chromosome 7"/>
</dbReference>
<proteinExistence type="predicted"/>
<gene>
    <name evidence="2" type="ORF">C5167_032103</name>
</gene>
<dbReference type="AlphaFoldDB" id="A0A4Y7K9M3"/>
<dbReference type="OMA" id="SMDRHRW"/>
<keyword evidence="3" id="KW-1185">Reference proteome</keyword>
<evidence type="ECO:0000313" key="3">
    <source>
        <dbReference type="Proteomes" id="UP000316621"/>
    </source>
</evidence>
<feature type="compositionally biased region" description="Polar residues" evidence="1">
    <location>
        <begin position="240"/>
        <end position="253"/>
    </location>
</feature>
<organism evidence="2 3">
    <name type="scientific">Papaver somniferum</name>
    <name type="common">Opium poppy</name>
    <dbReference type="NCBI Taxonomy" id="3469"/>
    <lineage>
        <taxon>Eukaryota</taxon>
        <taxon>Viridiplantae</taxon>
        <taxon>Streptophyta</taxon>
        <taxon>Embryophyta</taxon>
        <taxon>Tracheophyta</taxon>
        <taxon>Spermatophyta</taxon>
        <taxon>Magnoliopsida</taxon>
        <taxon>Ranunculales</taxon>
        <taxon>Papaveraceae</taxon>
        <taxon>Papaveroideae</taxon>
        <taxon>Papaver</taxon>
    </lineage>
</organism>
<dbReference type="Gramene" id="RZC69032">
    <property type="protein sequence ID" value="RZC69032"/>
    <property type="gene ID" value="C5167_032103"/>
</dbReference>
<name>A0A4Y7K9M3_PAPSO</name>
<dbReference type="PANTHER" id="PTHR34466:SF1">
    <property type="entry name" value="OS06G0609800 PROTEIN"/>
    <property type="match status" value="1"/>
</dbReference>
<dbReference type="PANTHER" id="PTHR34466">
    <property type="entry name" value="OS11G0129800 PROTEIN"/>
    <property type="match status" value="1"/>
</dbReference>
<feature type="region of interest" description="Disordered" evidence="1">
    <location>
        <begin position="1"/>
        <end position="41"/>
    </location>
</feature>
<protein>
    <submittedName>
        <fullName evidence="2">Uncharacterized protein</fullName>
    </submittedName>
</protein>